<dbReference type="AlphaFoldDB" id="A0A6B2H2I9"/>
<evidence type="ECO:0000313" key="3">
    <source>
        <dbReference type="Proteomes" id="UP000478546"/>
    </source>
</evidence>
<feature type="domain" description="Putative auto-transporter adhesin head GIN" evidence="1">
    <location>
        <begin position="46"/>
        <end position="226"/>
    </location>
</feature>
<sequence length="241" mass="25451">MRNITSSTAAIVFLLLLAILGLGGDAWAQQIKGNGNLQTQTRKVSDFSGIKVSGGFTIEIKQGKQEELKIEAEENLMNNIRSEVKNGMLYLYTEGSINTRKGIKAYVTVDQLNALKISGGVKVVGLSTFKAETFEMDLSGGTNVSLALDVKKLDADMSGASKVTLTGRADEVELDMAGASNIDTHELKAKAVKVSASGASKVKVFASETLTIDANGPSTIAYAGSPKIQAETSTLSKISKL</sequence>
<evidence type="ECO:0000313" key="2">
    <source>
        <dbReference type="EMBL" id="NDK54836.1"/>
    </source>
</evidence>
<reference evidence="2 3" key="1">
    <citation type="submission" date="2020-01" db="EMBL/GenBank/DDBJ databases">
        <authorList>
            <person name="Kim M.K."/>
        </authorList>
    </citation>
    <scope>NUCLEOTIDE SEQUENCE [LARGE SCALE GENOMIC DNA]</scope>
    <source>
        <strain evidence="2 3">BT213</strain>
    </source>
</reference>
<dbReference type="Pfam" id="PF10988">
    <property type="entry name" value="DUF2807"/>
    <property type="match status" value="1"/>
</dbReference>
<name>A0A6B2H2I9_9BACT</name>
<dbReference type="PANTHER" id="PTHR39200">
    <property type="entry name" value="HYPOTHETICAL EXPORTED PROTEIN"/>
    <property type="match status" value="1"/>
</dbReference>
<evidence type="ECO:0000259" key="1">
    <source>
        <dbReference type="Pfam" id="PF10988"/>
    </source>
</evidence>
<accession>A0A6B2H2I9</accession>
<dbReference type="RefSeq" id="WP_162344893.1">
    <property type="nucleotide sequence ID" value="NZ_JAAEAA010000003.1"/>
</dbReference>
<keyword evidence="3" id="KW-1185">Reference proteome</keyword>
<proteinExistence type="predicted"/>
<gene>
    <name evidence="2" type="ORF">GWO68_02800</name>
</gene>
<dbReference type="Proteomes" id="UP000478546">
    <property type="component" value="Unassembled WGS sequence"/>
</dbReference>
<dbReference type="PANTHER" id="PTHR39200:SF1">
    <property type="entry name" value="AUTO-TRANSPORTER ADHESIN HEAD GIN DOMAIN-CONTAINING PROTEIN-RELATED"/>
    <property type="match status" value="1"/>
</dbReference>
<dbReference type="Gene3D" id="2.160.20.120">
    <property type="match status" value="1"/>
</dbReference>
<dbReference type="InterPro" id="IPR021255">
    <property type="entry name" value="DUF2807"/>
</dbReference>
<organism evidence="2 3">
    <name type="scientific">Pontibacter fetidus</name>
    <dbReference type="NCBI Taxonomy" id="2700082"/>
    <lineage>
        <taxon>Bacteria</taxon>
        <taxon>Pseudomonadati</taxon>
        <taxon>Bacteroidota</taxon>
        <taxon>Cytophagia</taxon>
        <taxon>Cytophagales</taxon>
        <taxon>Hymenobacteraceae</taxon>
        <taxon>Pontibacter</taxon>
    </lineage>
</organism>
<dbReference type="EMBL" id="JAAEAA010000003">
    <property type="protein sequence ID" value="NDK54836.1"/>
    <property type="molecule type" value="Genomic_DNA"/>
</dbReference>
<protein>
    <submittedName>
        <fullName evidence="2">DUF2807 domain-containing protein</fullName>
    </submittedName>
</protein>
<comment type="caution">
    <text evidence="2">The sequence shown here is derived from an EMBL/GenBank/DDBJ whole genome shotgun (WGS) entry which is preliminary data.</text>
</comment>